<organism evidence="1 2">
    <name type="scientific">Pantoea eucrina</name>
    <dbReference type="NCBI Taxonomy" id="472693"/>
    <lineage>
        <taxon>Bacteria</taxon>
        <taxon>Pseudomonadati</taxon>
        <taxon>Pseudomonadota</taxon>
        <taxon>Gammaproteobacteria</taxon>
        <taxon>Enterobacterales</taxon>
        <taxon>Erwiniaceae</taxon>
        <taxon>Pantoea</taxon>
    </lineage>
</organism>
<proteinExistence type="predicted"/>
<dbReference type="EMBL" id="JAOBTT010000001">
    <property type="protein sequence ID" value="MDZ7278083.1"/>
    <property type="molecule type" value="Genomic_DNA"/>
</dbReference>
<accession>A0ABU5LDP8</accession>
<comment type="caution">
    <text evidence="1">The sequence shown here is derived from an EMBL/GenBank/DDBJ whole genome shotgun (WGS) entry which is preliminary data.</text>
</comment>
<dbReference type="RefSeq" id="WP_322542102.1">
    <property type="nucleotide sequence ID" value="NZ_JAOBTT010000001.1"/>
</dbReference>
<protein>
    <submittedName>
        <fullName evidence="1">Uncharacterized protein</fullName>
    </submittedName>
</protein>
<gene>
    <name evidence="1" type="ORF">N4G40_07320</name>
</gene>
<evidence type="ECO:0000313" key="2">
    <source>
        <dbReference type="Proteomes" id="UP001288620"/>
    </source>
</evidence>
<evidence type="ECO:0000313" key="1">
    <source>
        <dbReference type="EMBL" id="MDZ7278083.1"/>
    </source>
</evidence>
<name>A0ABU5LDP8_9GAMM</name>
<reference evidence="2" key="1">
    <citation type="submission" date="2023-07" db="EMBL/GenBank/DDBJ databases">
        <title>Structural and functional analysis of rice phyllospheric bacteria for their antimicrobial properties and defense elicitation against blast disease.</title>
        <authorList>
            <person name="Sahu K.P."/>
            <person name="Asharani P."/>
            <person name="Kumar M."/>
            <person name="Reddy B."/>
            <person name="Kumar A."/>
        </authorList>
    </citation>
    <scope>NUCLEOTIDE SEQUENCE [LARGE SCALE GENOMIC DNA]</scope>
    <source>
        <strain evidence="2">OsEp_Plm_30P10</strain>
    </source>
</reference>
<keyword evidence="2" id="KW-1185">Reference proteome</keyword>
<dbReference type="Proteomes" id="UP001288620">
    <property type="component" value="Unassembled WGS sequence"/>
</dbReference>
<sequence>MLRDYLNLEASDRLEKQGGTGLTSVDQANMTSWRILTADGQPKGTVMLFDKISTRRSWPAEYRLTQRDTHGKVVLDKLLDTSPLGAA</sequence>